<evidence type="ECO:0000313" key="3">
    <source>
        <dbReference type="Proteomes" id="UP001454036"/>
    </source>
</evidence>
<organism evidence="2 3">
    <name type="scientific">Lithospermum erythrorhizon</name>
    <name type="common">Purple gromwell</name>
    <name type="synonym">Lithospermum officinale var. erythrorhizon</name>
    <dbReference type="NCBI Taxonomy" id="34254"/>
    <lineage>
        <taxon>Eukaryota</taxon>
        <taxon>Viridiplantae</taxon>
        <taxon>Streptophyta</taxon>
        <taxon>Embryophyta</taxon>
        <taxon>Tracheophyta</taxon>
        <taxon>Spermatophyta</taxon>
        <taxon>Magnoliopsida</taxon>
        <taxon>eudicotyledons</taxon>
        <taxon>Gunneridae</taxon>
        <taxon>Pentapetalae</taxon>
        <taxon>asterids</taxon>
        <taxon>lamiids</taxon>
        <taxon>Boraginales</taxon>
        <taxon>Boraginaceae</taxon>
        <taxon>Boraginoideae</taxon>
        <taxon>Lithospermeae</taxon>
        <taxon>Lithospermum</taxon>
    </lineage>
</organism>
<evidence type="ECO:0000313" key="2">
    <source>
        <dbReference type="EMBL" id="GAA0175234.1"/>
    </source>
</evidence>
<dbReference type="PANTHER" id="PTHR37226:SF4">
    <property type="entry name" value="GOLGIN FAMILY A PROTEIN"/>
    <property type="match status" value="1"/>
</dbReference>
<feature type="coiled-coil region" evidence="1">
    <location>
        <begin position="10"/>
        <end position="76"/>
    </location>
</feature>
<dbReference type="Proteomes" id="UP001454036">
    <property type="component" value="Unassembled WGS sequence"/>
</dbReference>
<keyword evidence="1" id="KW-0175">Coiled coil</keyword>
<reference evidence="2 3" key="1">
    <citation type="submission" date="2024-01" db="EMBL/GenBank/DDBJ databases">
        <title>The complete chloroplast genome sequence of Lithospermum erythrorhizon: insights into the phylogenetic relationship among Boraginaceae species and the maternal lineages of purple gromwells.</title>
        <authorList>
            <person name="Okada T."/>
            <person name="Watanabe K."/>
        </authorList>
    </citation>
    <scope>NUCLEOTIDE SEQUENCE [LARGE SCALE GENOMIC DNA]</scope>
</reference>
<dbReference type="AlphaFoldDB" id="A0AAV3RFR8"/>
<gene>
    <name evidence="2" type="ORF">LIER_28454</name>
</gene>
<keyword evidence="3" id="KW-1185">Reference proteome</keyword>
<accession>A0AAV3RFR8</accession>
<dbReference type="EMBL" id="BAABME010009472">
    <property type="protein sequence ID" value="GAA0175234.1"/>
    <property type="molecule type" value="Genomic_DNA"/>
</dbReference>
<evidence type="ECO:0000256" key="1">
    <source>
        <dbReference type="SAM" id="Coils"/>
    </source>
</evidence>
<protein>
    <submittedName>
        <fullName evidence="2">Uncharacterized protein</fullName>
    </submittedName>
</protein>
<feature type="coiled-coil region" evidence="1">
    <location>
        <begin position="148"/>
        <end position="182"/>
    </location>
</feature>
<name>A0AAV3RFR8_LITER</name>
<proteinExistence type="predicted"/>
<dbReference type="PANTHER" id="PTHR37226">
    <property type="entry name" value="GOLGIN FAMILY A PROTEIN"/>
    <property type="match status" value="1"/>
</dbReference>
<sequence length="210" mass="25056">MGNLHVKEKNHATERVVKGLKNKVRHLESEINEIMCLRESEREAFERELMVFAIKENEWRKERRKLKGEIKKMRKKLDCFDGRFGTTENNNNELQNVMEEDRVIRRDETMEKWKELYFAVKFELDNLIHKTSQGETVYLTAEEDCCTVKEMEKQLKAKEETIEILEAQLVSMEQRESKREREVDILKQSLRIMSHKRKPTKVATNNILVG</sequence>
<comment type="caution">
    <text evidence="2">The sequence shown here is derived from an EMBL/GenBank/DDBJ whole genome shotgun (WGS) entry which is preliminary data.</text>
</comment>